<organism evidence="9 10">
    <name type="scientific">Niabella ginsengisoli</name>
    <dbReference type="NCBI Taxonomy" id="522298"/>
    <lineage>
        <taxon>Bacteria</taxon>
        <taxon>Pseudomonadati</taxon>
        <taxon>Bacteroidota</taxon>
        <taxon>Chitinophagia</taxon>
        <taxon>Chitinophagales</taxon>
        <taxon>Chitinophagaceae</taxon>
        <taxon>Niabella</taxon>
    </lineage>
</organism>
<comment type="pathway">
    <text evidence="1 7">Cell wall biogenesis; peptidoglycan biosynthesis.</text>
</comment>
<comment type="caution">
    <text evidence="9">The sequence shown here is derived from an EMBL/GenBank/DDBJ whole genome shotgun (WGS) entry which is preliminary data.</text>
</comment>
<dbReference type="PANTHER" id="PTHR30582">
    <property type="entry name" value="L,D-TRANSPEPTIDASE"/>
    <property type="match status" value="1"/>
</dbReference>
<keyword evidence="6 7" id="KW-0961">Cell wall biogenesis/degradation</keyword>
<dbReference type="RefSeq" id="WP_240827248.1">
    <property type="nucleotide sequence ID" value="NZ_JAKWBL010000001.1"/>
</dbReference>
<dbReference type="InterPro" id="IPR050979">
    <property type="entry name" value="LD-transpeptidase"/>
</dbReference>
<accession>A0ABS9SHN7</accession>
<dbReference type="InterPro" id="IPR005490">
    <property type="entry name" value="LD_TPept_cat_dom"/>
</dbReference>
<evidence type="ECO:0000313" key="10">
    <source>
        <dbReference type="Proteomes" id="UP001202248"/>
    </source>
</evidence>
<protein>
    <submittedName>
        <fullName evidence="9">L,D-transpeptidase</fullName>
    </submittedName>
</protein>
<feature type="active site" description="Nucleophile" evidence="7">
    <location>
        <position position="231"/>
    </location>
</feature>
<keyword evidence="3" id="KW-0808">Transferase</keyword>
<evidence type="ECO:0000256" key="1">
    <source>
        <dbReference type="ARBA" id="ARBA00004752"/>
    </source>
</evidence>
<gene>
    <name evidence="9" type="ORF">MKP09_08230</name>
</gene>
<evidence type="ECO:0000256" key="4">
    <source>
        <dbReference type="ARBA" id="ARBA00022960"/>
    </source>
</evidence>
<evidence type="ECO:0000259" key="8">
    <source>
        <dbReference type="PROSITE" id="PS52029"/>
    </source>
</evidence>
<evidence type="ECO:0000256" key="6">
    <source>
        <dbReference type="ARBA" id="ARBA00023316"/>
    </source>
</evidence>
<feature type="domain" description="L,D-TPase catalytic" evidence="8">
    <location>
        <begin position="145"/>
        <end position="267"/>
    </location>
</feature>
<feature type="active site" description="Proton donor/acceptor" evidence="7">
    <location>
        <position position="218"/>
    </location>
</feature>
<evidence type="ECO:0000256" key="3">
    <source>
        <dbReference type="ARBA" id="ARBA00022679"/>
    </source>
</evidence>
<evidence type="ECO:0000256" key="5">
    <source>
        <dbReference type="ARBA" id="ARBA00022984"/>
    </source>
</evidence>
<dbReference type="PROSITE" id="PS52029">
    <property type="entry name" value="LD_TPASE"/>
    <property type="match status" value="1"/>
</dbReference>
<keyword evidence="5 7" id="KW-0573">Peptidoglycan synthesis</keyword>
<comment type="similarity">
    <text evidence="2">Belongs to the YkuD family.</text>
</comment>
<evidence type="ECO:0000313" key="9">
    <source>
        <dbReference type="EMBL" id="MCH5597892.1"/>
    </source>
</evidence>
<evidence type="ECO:0000256" key="2">
    <source>
        <dbReference type="ARBA" id="ARBA00005992"/>
    </source>
</evidence>
<evidence type="ECO:0000256" key="7">
    <source>
        <dbReference type="PROSITE-ProRule" id="PRU01373"/>
    </source>
</evidence>
<keyword evidence="4 7" id="KW-0133">Cell shape</keyword>
<name>A0ABS9SHN7_9BACT</name>
<dbReference type="Gene3D" id="2.40.440.10">
    <property type="entry name" value="L,D-transpeptidase catalytic domain-like"/>
    <property type="match status" value="1"/>
</dbReference>
<dbReference type="Proteomes" id="UP001202248">
    <property type="component" value="Unassembled WGS sequence"/>
</dbReference>
<dbReference type="PANTHER" id="PTHR30582:SF2">
    <property type="entry name" value="L,D-TRANSPEPTIDASE YCIB-RELATED"/>
    <property type="match status" value="1"/>
</dbReference>
<reference evidence="9 10" key="1">
    <citation type="submission" date="2022-02" db="EMBL/GenBank/DDBJ databases">
        <authorList>
            <person name="Min J."/>
        </authorList>
    </citation>
    <scope>NUCLEOTIDE SEQUENCE [LARGE SCALE GENOMIC DNA]</scope>
    <source>
        <strain evidence="9 10">GR10-1</strain>
    </source>
</reference>
<dbReference type="PROSITE" id="PS51257">
    <property type="entry name" value="PROKAR_LIPOPROTEIN"/>
    <property type="match status" value="1"/>
</dbReference>
<dbReference type="SUPFAM" id="SSF141523">
    <property type="entry name" value="L,D-transpeptidase catalytic domain-like"/>
    <property type="match status" value="1"/>
</dbReference>
<proteinExistence type="inferred from homology"/>
<sequence>MSHLKILFPHNISASCNTMNVKHLIPYIPILLISIIFSCKNNEKKSIPDAIDSTMKTVVEKIAPPQKENLKPSISYEWMKKKEWQSKKDSFEGAKHLDILNAINRVDATHLKRLDSILVPNDFSLPLKDYMPFPDYVEVLKDVNKIILFSYPTQAFAAYENGKLILTGPTNMGRKNKKTPTGLFFTNWKARKTISTVDDEWILKWNFNIHNKWGVGFHEYALPGYPASHSCLRLLATDAQFLYGWANQWILKNDYERLAYGTPVIVFGAYPFGEPRPWFKLAEDSKALTIPMDSLNNYVEPHLQEIMEKQTQRQEVETQNAP</sequence>
<dbReference type="EMBL" id="JAKWBL010000001">
    <property type="protein sequence ID" value="MCH5597892.1"/>
    <property type="molecule type" value="Genomic_DNA"/>
</dbReference>
<keyword evidence="10" id="KW-1185">Reference proteome</keyword>
<dbReference type="InterPro" id="IPR038063">
    <property type="entry name" value="Transpep_catalytic_dom"/>
</dbReference>
<dbReference type="CDD" id="cd16913">
    <property type="entry name" value="YkuD_like"/>
    <property type="match status" value="1"/>
</dbReference>
<dbReference type="Pfam" id="PF03734">
    <property type="entry name" value="YkuD"/>
    <property type="match status" value="1"/>
</dbReference>